<sequence length="92" mass="10868">MLISTGGLDANTIKSLKRQYFFTPLALWYLKHCNYEKLKPKLIRLGMSHLRGEGPEEAAYAQDMFETIFRDYRQEKNVHITACWLTLCARRR</sequence>
<evidence type="ECO:0000313" key="2">
    <source>
        <dbReference type="Proteomes" id="UP001491552"/>
    </source>
</evidence>
<evidence type="ECO:0000313" key="1">
    <source>
        <dbReference type="EMBL" id="MEQ2510949.1"/>
    </source>
</evidence>
<dbReference type="RefSeq" id="WP_349135643.1">
    <property type="nucleotide sequence ID" value="NZ_JBBMFF010000204.1"/>
</dbReference>
<comment type="caution">
    <text evidence="1">The sequence shown here is derived from an EMBL/GenBank/DDBJ whole genome shotgun (WGS) entry which is preliminary data.</text>
</comment>
<dbReference type="Proteomes" id="UP001491552">
    <property type="component" value="Unassembled WGS sequence"/>
</dbReference>
<gene>
    <name evidence="1" type="ORF">WMO66_06770</name>
</gene>
<proteinExistence type="predicted"/>
<dbReference type="EMBL" id="JBBMFF010000204">
    <property type="protein sequence ID" value="MEQ2510949.1"/>
    <property type="molecule type" value="Genomic_DNA"/>
</dbReference>
<reference evidence="1 2" key="1">
    <citation type="submission" date="2024-03" db="EMBL/GenBank/DDBJ databases">
        <title>Human intestinal bacterial collection.</title>
        <authorList>
            <person name="Pauvert C."/>
            <person name="Hitch T.C.A."/>
            <person name="Clavel T."/>
        </authorList>
    </citation>
    <scope>NUCLEOTIDE SEQUENCE [LARGE SCALE GENOMIC DNA]</scope>
    <source>
        <strain evidence="1 2">CLA-AA-H192</strain>
    </source>
</reference>
<name>A0ABV1G6B6_9FIRM</name>
<accession>A0ABV1G6B6</accession>
<keyword evidence="2" id="KW-1185">Reference proteome</keyword>
<organism evidence="1 2">
    <name type="scientific">Faecousia intestinalis</name>
    <dbReference type="NCBI Taxonomy" id="3133167"/>
    <lineage>
        <taxon>Bacteria</taxon>
        <taxon>Bacillati</taxon>
        <taxon>Bacillota</taxon>
        <taxon>Clostridia</taxon>
        <taxon>Eubacteriales</taxon>
        <taxon>Oscillospiraceae</taxon>
        <taxon>Faecousia</taxon>
    </lineage>
</organism>
<protein>
    <submittedName>
        <fullName evidence="1">Uncharacterized protein</fullName>
    </submittedName>
</protein>